<accession>A0ACB9H0N9</accession>
<comment type="caution">
    <text evidence="1">The sequence shown here is derived from an EMBL/GenBank/DDBJ whole genome shotgun (WGS) entry which is preliminary data.</text>
</comment>
<gene>
    <name evidence="1" type="ORF">L2E82_02107</name>
</gene>
<proteinExistence type="predicted"/>
<sequence length="429" mass="48261">MLIRSEISGDDPVTNILLRLAIHCLWNRRRPPPAWLLLSICYLLAPLLSRSIITNMSLKEFLEALRFACASSFWRMTCHWTYSLVLSYIHLLIQSMFTQKSVHHHSAVSPLPPSTYESRLPICIITGATSGLGAEAAFALSRKGFYVVLAGRSSHKLSKVMSEIRRQNGEVQLKAFEVDVSSFSSIMRFKESLEQWLLESNMHPSIQLLINNAGILATTSRLTTEGHDQMMGTNYIGPFSLTKVILPLLKNSPVPSRIINITSFTHRNVSSFRADKKTICGKRISKFKHYPCAEIYEYSKFCMLLFAYELHRQLQNTQVSVIAVDPGVVRTNIMREVPWCLSQLAFIALKFLCLLQSPKTGVSSILDAALVSPETSGLYFFGGNGRTVDSSALSYNLKLSKELWDTSCDIFQESLLNYKKVSVSNDKVD</sequence>
<evidence type="ECO:0000313" key="2">
    <source>
        <dbReference type="Proteomes" id="UP001055811"/>
    </source>
</evidence>
<keyword evidence="2" id="KW-1185">Reference proteome</keyword>
<dbReference type="Proteomes" id="UP001055811">
    <property type="component" value="Linkage Group LG01"/>
</dbReference>
<evidence type="ECO:0000313" key="1">
    <source>
        <dbReference type="EMBL" id="KAI3789314.1"/>
    </source>
</evidence>
<organism evidence="1 2">
    <name type="scientific">Cichorium intybus</name>
    <name type="common">Chicory</name>
    <dbReference type="NCBI Taxonomy" id="13427"/>
    <lineage>
        <taxon>Eukaryota</taxon>
        <taxon>Viridiplantae</taxon>
        <taxon>Streptophyta</taxon>
        <taxon>Embryophyta</taxon>
        <taxon>Tracheophyta</taxon>
        <taxon>Spermatophyta</taxon>
        <taxon>Magnoliopsida</taxon>
        <taxon>eudicotyledons</taxon>
        <taxon>Gunneridae</taxon>
        <taxon>Pentapetalae</taxon>
        <taxon>asterids</taxon>
        <taxon>campanulids</taxon>
        <taxon>Asterales</taxon>
        <taxon>Asteraceae</taxon>
        <taxon>Cichorioideae</taxon>
        <taxon>Cichorieae</taxon>
        <taxon>Cichoriinae</taxon>
        <taxon>Cichorium</taxon>
    </lineage>
</organism>
<reference evidence="1 2" key="2">
    <citation type="journal article" date="2022" name="Mol. Ecol. Resour.">
        <title>The genomes of chicory, endive, great burdock and yacon provide insights into Asteraceae paleo-polyploidization history and plant inulin production.</title>
        <authorList>
            <person name="Fan W."/>
            <person name="Wang S."/>
            <person name="Wang H."/>
            <person name="Wang A."/>
            <person name="Jiang F."/>
            <person name="Liu H."/>
            <person name="Zhao H."/>
            <person name="Xu D."/>
            <person name="Zhang Y."/>
        </authorList>
    </citation>
    <scope>NUCLEOTIDE SEQUENCE [LARGE SCALE GENOMIC DNA]</scope>
    <source>
        <strain evidence="2">cv. Punajuju</strain>
        <tissue evidence="1">Leaves</tissue>
    </source>
</reference>
<name>A0ACB9H0N9_CICIN</name>
<dbReference type="EMBL" id="CM042009">
    <property type="protein sequence ID" value="KAI3789314.1"/>
    <property type="molecule type" value="Genomic_DNA"/>
</dbReference>
<reference evidence="2" key="1">
    <citation type="journal article" date="2022" name="Mol. Ecol. Resour.">
        <title>The genomes of chicory, endive, great burdock and yacon provide insights into Asteraceae palaeo-polyploidization history and plant inulin production.</title>
        <authorList>
            <person name="Fan W."/>
            <person name="Wang S."/>
            <person name="Wang H."/>
            <person name="Wang A."/>
            <person name="Jiang F."/>
            <person name="Liu H."/>
            <person name="Zhao H."/>
            <person name="Xu D."/>
            <person name="Zhang Y."/>
        </authorList>
    </citation>
    <scope>NUCLEOTIDE SEQUENCE [LARGE SCALE GENOMIC DNA]</scope>
    <source>
        <strain evidence="2">cv. Punajuju</strain>
    </source>
</reference>
<protein>
    <submittedName>
        <fullName evidence="1">Uncharacterized protein</fullName>
    </submittedName>
</protein>